<evidence type="ECO:0000313" key="13">
    <source>
        <dbReference type="EMBL" id="MPM72057.1"/>
    </source>
</evidence>
<dbReference type="Pfam" id="PF05746">
    <property type="entry name" value="DALR_1"/>
    <property type="match status" value="1"/>
</dbReference>
<dbReference type="PANTHER" id="PTHR11956">
    <property type="entry name" value="ARGINYL-TRNA SYNTHETASE"/>
    <property type="match status" value="1"/>
</dbReference>
<dbReference type="GO" id="GO:0006420">
    <property type="term" value="P:arginyl-tRNA aminoacylation"/>
    <property type="evidence" value="ECO:0007669"/>
    <property type="project" value="InterPro"/>
</dbReference>
<evidence type="ECO:0000256" key="4">
    <source>
        <dbReference type="ARBA" id="ARBA00012837"/>
    </source>
</evidence>
<organism evidence="13">
    <name type="scientific">bioreactor metagenome</name>
    <dbReference type="NCBI Taxonomy" id="1076179"/>
    <lineage>
        <taxon>unclassified sequences</taxon>
        <taxon>metagenomes</taxon>
        <taxon>ecological metagenomes</taxon>
    </lineage>
</organism>
<keyword evidence="9" id="KW-0648">Protein biosynthesis</keyword>
<evidence type="ECO:0000256" key="1">
    <source>
        <dbReference type="ARBA" id="ARBA00004496"/>
    </source>
</evidence>
<dbReference type="GO" id="GO:0005737">
    <property type="term" value="C:cytoplasm"/>
    <property type="evidence" value="ECO:0007669"/>
    <property type="project" value="UniProtKB-SubCell"/>
</dbReference>
<dbReference type="InterPro" id="IPR008909">
    <property type="entry name" value="DALR_anticod-bd"/>
</dbReference>
<dbReference type="EC" id="6.1.1.19" evidence="4"/>
<dbReference type="InterPro" id="IPR035684">
    <property type="entry name" value="ArgRS_core"/>
</dbReference>
<dbReference type="PRINTS" id="PR01038">
    <property type="entry name" value="TRNASYNTHARG"/>
</dbReference>
<evidence type="ECO:0000256" key="3">
    <source>
        <dbReference type="ARBA" id="ARBA00011245"/>
    </source>
</evidence>
<keyword evidence="7" id="KW-0547">Nucleotide-binding</keyword>
<dbReference type="EMBL" id="VSSQ01024504">
    <property type="protein sequence ID" value="MPM72057.1"/>
    <property type="molecule type" value="Genomic_DNA"/>
</dbReference>
<dbReference type="PANTHER" id="PTHR11956:SF5">
    <property type="entry name" value="ARGININE--TRNA LIGASE, CYTOPLASMIC"/>
    <property type="match status" value="1"/>
</dbReference>
<dbReference type="Pfam" id="PF00750">
    <property type="entry name" value="tRNA-synt_1d"/>
    <property type="match status" value="1"/>
</dbReference>
<evidence type="ECO:0000256" key="10">
    <source>
        <dbReference type="ARBA" id="ARBA00023146"/>
    </source>
</evidence>
<evidence type="ECO:0000256" key="8">
    <source>
        <dbReference type="ARBA" id="ARBA00022840"/>
    </source>
</evidence>
<dbReference type="SUPFAM" id="SSF47323">
    <property type="entry name" value="Anticodon-binding domain of a subclass of class I aminoacyl-tRNA synthetases"/>
    <property type="match status" value="1"/>
</dbReference>
<comment type="subcellular location">
    <subcellularLocation>
        <location evidence="1">Cytoplasm</location>
    </subcellularLocation>
</comment>
<accession>A0A645C4C5</accession>
<keyword evidence="8" id="KW-0067">ATP-binding</keyword>
<dbReference type="GO" id="GO:0004814">
    <property type="term" value="F:arginine-tRNA ligase activity"/>
    <property type="evidence" value="ECO:0007669"/>
    <property type="project" value="UniProtKB-EC"/>
</dbReference>
<proteinExistence type="inferred from homology"/>
<protein>
    <recommendedName>
        <fullName evidence="4">arginine--tRNA ligase</fullName>
        <ecNumber evidence="4">6.1.1.19</ecNumber>
    </recommendedName>
</protein>
<dbReference type="GO" id="GO:0005524">
    <property type="term" value="F:ATP binding"/>
    <property type="evidence" value="ECO:0007669"/>
    <property type="project" value="UniProtKB-KW"/>
</dbReference>
<dbReference type="CDD" id="cd00671">
    <property type="entry name" value="ArgRS_core"/>
    <property type="match status" value="1"/>
</dbReference>
<evidence type="ECO:0000256" key="11">
    <source>
        <dbReference type="ARBA" id="ARBA00049339"/>
    </source>
</evidence>
<dbReference type="CDD" id="cd07956">
    <property type="entry name" value="Anticodon_Ia_Arg"/>
    <property type="match status" value="1"/>
</dbReference>
<evidence type="ECO:0000256" key="7">
    <source>
        <dbReference type="ARBA" id="ARBA00022741"/>
    </source>
</evidence>
<comment type="catalytic activity">
    <reaction evidence="11">
        <text>tRNA(Arg) + L-arginine + ATP = L-arginyl-tRNA(Arg) + AMP + diphosphate</text>
        <dbReference type="Rhea" id="RHEA:20301"/>
        <dbReference type="Rhea" id="RHEA-COMP:9658"/>
        <dbReference type="Rhea" id="RHEA-COMP:9673"/>
        <dbReference type="ChEBI" id="CHEBI:30616"/>
        <dbReference type="ChEBI" id="CHEBI:32682"/>
        <dbReference type="ChEBI" id="CHEBI:33019"/>
        <dbReference type="ChEBI" id="CHEBI:78442"/>
        <dbReference type="ChEBI" id="CHEBI:78513"/>
        <dbReference type="ChEBI" id="CHEBI:456215"/>
        <dbReference type="EC" id="6.1.1.19"/>
    </reaction>
</comment>
<gene>
    <name evidence="13" type="primary">argS_38</name>
    <name evidence="13" type="ORF">SDC9_119030</name>
</gene>
<evidence type="ECO:0000259" key="12">
    <source>
        <dbReference type="SMART" id="SM00836"/>
    </source>
</evidence>
<keyword evidence="10" id="KW-0030">Aminoacyl-tRNA synthetase</keyword>
<dbReference type="NCBIfam" id="TIGR00456">
    <property type="entry name" value="argS"/>
    <property type="match status" value="1"/>
</dbReference>
<comment type="caution">
    <text evidence="13">The sequence shown here is derived from an EMBL/GenBank/DDBJ whole genome shotgun (WGS) entry which is preliminary data.</text>
</comment>
<dbReference type="Gene3D" id="3.40.50.620">
    <property type="entry name" value="HUPs"/>
    <property type="match status" value="1"/>
</dbReference>
<evidence type="ECO:0000256" key="2">
    <source>
        <dbReference type="ARBA" id="ARBA00005594"/>
    </source>
</evidence>
<keyword evidence="6 13" id="KW-0436">Ligase</keyword>
<dbReference type="SUPFAM" id="SSF52374">
    <property type="entry name" value="Nucleotidylyl transferase"/>
    <property type="match status" value="1"/>
</dbReference>
<name>A0A645C4C5_9ZZZZ</name>
<dbReference type="InterPro" id="IPR009080">
    <property type="entry name" value="tRNAsynth_Ia_anticodon-bd"/>
</dbReference>
<evidence type="ECO:0000256" key="6">
    <source>
        <dbReference type="ARBA" id="ARBA00022598"/>
    </source>
</evidence>
<evidence type="ECO:0000256" key="9">
    <source>
        <dbReference type="ARBA" id="ARBA00022917"/>
    </source>
</evidence>
<keyword evidence="5" id="KW-0963">Cytoplasm</keyword>
<dbReference type="Gene3D" id="1.10.730.10">
    <property type="entry name" value="Isoleucyl-tRNA Synthetase, Domain 1"/>
    <property type="match status" value="1"/>
</dbReference>
<comment type="similarity">
    <text evidence="2">Belongs to the class-I aminoacyl-tRNA synthetase family.</text>
</comment>
<sequence length="468" mass="52414">MFAEGERYGGSDLGGGRNVCIDYSSVNIAKPFHIGHLPTTVIGNALYRIYNHLGFRSVGINHLGDWGTQFGKMIVAYQLWGDKETIEQGGVDELVKLYVRFHQEAEANPSLDEQARAWFKRIEDGDAEALSLFEWFKALTLKEVEQVYDILGIRFDSYAGESFYNDKMDRVVVELREKGLLKLDQGAQIVDLSDYKMPPCIILRSDGATLYATRDIAAALYRKDTYDFAKCLYVVAYQQDLHFRQWFKVVELMGYPWAKDLVHVSFGMVSGTEGAFSTRKGNMVKLREVLAAACDKTYDIICEKSPDLEDKETIARQVGIGALIWNSLYNGRIKDVVFDWDAVLNFDGETGPYAQYTHARACSVLRKADYTPGAVDYSILTDAEASAVIAAIDAFPSAVVEAMEKNEPYLVTRVVMGICAAFNKFYYEQRILADDAAVRQARLALTDATRKVIAIGLNLIGIAAPERM</sequence>
<dbReference type="SMART" id="SM00836">
    <property type="entry name" value="DALR_1"/>
    <property type="match status" value="1"/>
</dbReference>
<dbReference type="AlphaFoldDB" id="A0A645C4C5"/>
<dbReference type="InterPro" id="IPR001278">
    <property type="entry name" value="Arg-tRNA-ligase"/>
</dbReference>
<feature type="domain" description="DALR anticodon binding" evidence="12">
    <location>
        <begin position="354"/>
        <end position="468"/>
    </location>
</feature>
<evidence type="ECO:0000256" key="5">
    <source>
        <dbReference type="ARBA" id="ARBA00022490"/>
    </source>
</evidence>
<comment type="subunit">
    <text evidence="3">Monomer.</text>
</comment>
<reference evidence="13" key="1">
    <citation type="submission" date="2019-08" db="EMBL/GenBank/DDBJ databases">
        <authorList>
            <person name="Kucharzyk K."/>
            <person name="Murdoch R.W."/>
            <person name="Higgins S."/>
            <person name="Loffler F."/>
        </authorList>
    </citation>
    <scope>NUCLEOTIDE SEQUENCE</scope>
</reference>
<dbReference type="FunFam" id="1.10.730.10:FF:000006">
    <property type="entry name" value="Arginyl-tRNA synthetase 2, mitochondrial"/>
    <property type="match status" value="1"/>
</dbReference>
<dbReference type="InterPro" id="IPR014729">
    <property type="entry name" value="Rossmann-like_a/b/a_fold"/>
</dbReference>
<dbReference type="FunFam" id="3.40.50.620:FF:000116">
    <property type="entry name" value="Arginine--tRNA ligase"/>
    <property type="match status" value="1"/>
</dbReference>